<keyword evidence="1" id="KW-1133">Transmembrane helix</keyword>
<dbReference type="GeneID" id="102722239"/>
<dbReference type="STRING" id="4533.J3MSG8"/>
<evidence type="ECO:0000313" key="2">
    <source>
        <dbReference type="EnsemblPlants" id="OB08G20470.1"/>
    </source>
</evidence>
<dbReference type="Proteomes" id="UP000006038">
    <property type="component" value="Chromosome 8"/>
</dbReference>
<keyword evidence="1" id="KW-0472">Membrane</keyword>
<dbReference type="HOGENOM" id="CLU_020188_5_3_1"/>
<reference evidence="2" key="1">
    <citation type="journal article" date="2013" name="Nat. Commun.">
        <title>Whole-genome sequencing of Oryza brachyantha reveals mechanisms underlying Oryza genome evolution.</title>
        <authorList>
            <person name="Chen J."/>
            <person name="Huang Q."/>
            <person name="Gao D."/>
            <person name="Wang J."/>
            <person name="Lang Y."/>
            <person name="Liu T."/>
            <person name="Li B."/>
            <person name="Bai Z."/>
            <person name="Luis Goicoechea J."/>
            <person name="Liang C."/>
            <person name="Chen C."/>
            <person name="Zhang W."/>
            <person name="Sun S."/>
            <person name="Liao Y."/>
            <person name="Zhang X."/>
            <person name="Yang L."/>
            <person name="Song C."/>
            <person name="Wang M."/>
            <person name="Shi J."/>
            <person name="Liu G."/>
            <person name="Liu J."/>
            <person name="Zhou H."/>
            <person name="Zhou W."/>
            <person name="Yu Q."/>
            <person name="An N."/>
            <person name="Chen Y."/>
            <person name="Cai Q."/>
            <person name="Wang B."/>
            <person name="Liu B."/>
            <person name="Min J."/>
            <person name="Huang Y."/>
            <person name="Wu H."/>
            <person name="Li Z."/>
            <person name="Zhang Y."/>
            <person name="Yin Y."/>
            <person name="Song W."/>
            <person name="Jiang J."/>
            <person name="Jackson S.A."/>
            <person name="Wing R.A."/>
            <person name="Wang J."/>
            <person name="Chen M."/>
        </authorList>
    </citation>
    <scope>NUCLEOTIDE SEQUENCE [LARGE SCALE GENOMIC DNA]</scope>
    <source>
        <strain evidence="2">cv. IRGC 101232</strain>
    </source>
</reference>
<dbReference type="AlphaFoldDB" id="J3MSG8"/>
<organism evidence="2">
    <name type="scientific">Oryza brachyantha</name>
    <name type="common">malo sina</name>
    <dbReference type="NCBI Taxonomy" id="4533"/>
    <lineage>
        <taxon>Eukaryota</taxon>
        <taxon>Viridiplantae</taxon>
        <taxon>Streptophyta</taxon>
        <taxon>Embryophyta</taxon>
        <taxon>Tracheophyta</taxon>
        <taxon>Spermatophyta</taxon>
        <taxon>Magnoliopsida</taxon>
        <taxon>Liliopsida</taxon>
        <taxon>Poales</taxon>
        <taxon>Poaceae</taxon>
        <taxon>BOP clade</taxon>
        <taxon>Oryzoideae</taxon>
        <taxon>Oryzeae</taxon>
        <taxon>Oryzinae</taxon>
        <taxon>Oryza</taxon>
    </lineage>
</organism>
<dbReference type="InterPro" id="IPR004158">
    <property type="entry name" value="DUF247_pln"/>
</dbReference>
<name>J3MSG8_ORYBR</name>
<accession>J3MSG8</accession>
<dbReference type="eggNOG" id="ENOG502QRKH">
    <property type="taxonomic scope" value="Eukaryota"/>
</dbReference>
<proteinExistence type="predicted"/>
<evidence type="ECO:0000256" key="1">
    <source>
        <dbReference type="SAM" id="Phobius"/>
    </source>
</evidence>
<sequence>MNHSVVVEMSSLSLAQQYFERLRIINGGSPAGHGQTHAGEPSVVIGRVVEMARNMDEHEYDPHHVSIGPYHYRKGSPLAREDHKLRHVEQLLADAAGGATPGPDDFKRYLAALQLLDSRVRRCYTGEIPDMTAEELAGMMLLDGCYILVRFGHLGESTTTASRAEHTPAISVTPEEAAGAIAAPNGTMAGENGCVSTSVASETGSRRRSDRQMEDLALVRDVWFLEENQVPFLVLDEIQRLSTGGSTSAATRIAPYARELLQRKLYSTAPSPRLEPPPGNLLHLLHMHMTSTTPRADVGQDNGFAVGRWRTVTEYATAGVEFTARDLGAACWPGSILGVEQSGGTVLVPKLNAPTAAGQTLRLLRNLIALEQHNAHEVGSRVTAYCTFLTQVACTGGDVARLSKAGVVSHSMGNDGELAGHLADLCKGNVFDFDDPRCNYLLSTCQALEKRYKSRPRRWMAWLKREHFSNPWVTVALAAAAITLACGVVQAVFSVLSYKNGKN</sequence>
<protein>
    <submittedName>
        <fullName evidence="2">Uncharacterized protein</fullName>
    </submittedName>
</protein>
<keyword evidence="1" id="KW-0812">Transmembrane</keyword>
<dbReference type="OMA" id="DHVDIGP"/>
<dbReference type="PANTHER" id="PTHR31170:SF18">
    <property type="entry name" value="(WILD MALAYSIAN BANANA) HYPOTHETICAL PROTEIN"/>
    <property type="match status" value="1"/>
</dbReference>
<evidence type="ECO:0000313" key="3">
    <source>
        <dbReference type="Proteomes" id="UP000006038"/>
    </source>
</evidence>
<dbReference type="Gramene" id="OB08G20470.1">
    <property type="protein sequence ID" value="OB08G20470.1"/>
    <property type="gene ID" value="OB08G20470"/>
</dbReference>
<dbReference type="Pfam" id="PF03140">
    <property type="entry name" value="DUF247"/>
    <property type="match status" value="1"/>
</dbReference>
<feature type="transmembrane region" description="Helical" evidence="1">
    <location>
        <begin position="472"/>
        <end position="498"/>
    </location>
</feature>
<dbReference type="EnsemblPlants" id="OB08G20470.1">
    <property type="protein sequence ID" value="OB08G20470.1"/>
    <property type="gene ID" value="OB08G20470"/>
</dbReference>
<keyword evidence="3" id="KW-1185">Reference proteome</keyword>
<dbReference type="PANTHER" id="PTHR31170">
    <property type="entry name" value="BNAC04G53230D PROTEIN"/>
    <property type="match status" value="1"/>
</dbReference>
<dbReference type="OrthoDB" id="672127at2759"/>
<reference evidence="2" key="2">
    <citation type="submission" date="2013-04" db="UniProtKB">
        <authorList>
            <consortium name="EnsemblPlants"/>
        </authorList>
    </citation>
    <scope>IDENTIFICATION</scope>
</reference>
<dbReference type="KEGG" id="obr:102722239"/>